<name>A0ABW3MUR6_9MICO</name>
<dbReference type="Proteomes" id="UP001597046">
    <property type="component" value="Unassembled WGS sequence"/>
</dbReference>
<feature type="compositionally biased region" description="Low complexity" evidence="1">
    <location>
        <begin position="343"/>
        <end position="353"/>
    </location>
</feature>
<dbReference type="RefSeq" id="WP_386050443.1">
    <property type="nucleotide sequence ID" value="NZ_JBHTKH010000001.1"/>
</dbReference>
<dbReference type="PROSITE" id="PS51257">
    <property type="entry name" value="PROKAR_LIPOPROTEIN"/>
    <property type="match status" value="1"/>
</dbReference>
<evidence type="ECO:0000313" key="4">
    <source>
        <dbReference type="Proteomes" id="UP001597046"/>
    </source>
</evidence>
<evidence type="ECO:0000256" key="1">
    <source>
        <dbReference type="SAM" id="MobiDB-lite"/>
    </source>
</evidence>
<accession>A0ABW3MUR6</accession>
<feature type="signal peptide" evidence="2">
    <location>
        <begin position="1"/>
        <end position="29"/>
    </location>
</feature>
<comment type="caution">
    <text evidence="3">The sequence shown here is derived from an EMBL/GenBank/DDBJ whole genome shotgun (WGS) entry which is preliminary data.</text>
</comment>
<reference evidence="4" key="1">
    <citation type="journal article" date="2019" name="Int. J. Syst. Evol. Microbiol.">
        <title>The Global Catalogue of Microorganisms (GCM) 10K type strain sequencing project: providing services to taxonomists for standard genome sequencing and annotation.</title>
        <authorList>
            <consortium name="The Broad Institute Genomics Platform"/>
            <consortium name="The Broad Institute Genome Sequencing Center for Infectious Disease"/>
            <person name="Wu L."/>
            <person name="Ma J."/>
        </authorList>
    </citation>
    <scope>NUCLEOTIDE SEQUENCE [LARGE SCALE GENOMIC DNA]</scope>
    <source>
        <strain evidence="4">CCUG 57508</strain>
    </source>
</reference>
<evidence type="ECO:0000313" key="3">
    <source>
        <dbReference type="EMBL" id="MFD1053165.1"/>
    </source>
</evidence>
<protein>
    <recommendedName>
        <fullName evidence="5">DUF3515 domain-containing protein</fullName>
    </recommendedName>
</protein>
<sequence>MSARRPLPYAVRRTLAAVALAPVVALALAACGSTTYDAPGAEPTAAVRPLTTQPVAPDGALACPVSLEDAAGTTVPEKPQGVDGAARLLPERAPVSLVVCGYPVMDITATTPLVAPFPLRTRTVATGAQRTAVVEAMTWAPRSALRPRPCTDMAGNETAYLVGAAYGDAIVWVAAKADANACSTATNGDFVSGAPLGVVLHETVGARTRPTVAEEPCRVRSWGRLGDDRLLAPEGGPTVVVCRPAVDGSARATALDAARSAEVVAALGALSTRPTGRTCDGSGKASDPRFSLVLRYATGPSVRVDVDPGCDPAVLGTNLESREASTLVALVERWSPPIPGPDPNGSVSSDGSVGPPPLPVPAPDQPTEVPGSPGGGFQGSTGAQPTPPEALPTDVPMTR</sequence>
<gene>
    <name evidence="3" type="ORF">ACFQ2V_02510</name>
</gene>
<keyword evidence="4" id="KW-1185">Reference proteome</keyword>
<feature type="compositionally biased region" description="Pro residues" evidence="1">
    <location>
        <begin position="354"/>
        <end position="364"/>
    </location>
</feature>
<keyword evidence="2" id="KW-0732">Signal</keyword>
<evidence type="ECO:0008006" key="5">
    <source>
        <dbReference type="Google" id="ProtNLM"/>
    </source>
</evidence>
<feature type="chain" id="PRO_5045929876" description="DUF3515 domain-containing protein" evidence="2">
    <location>
        <begin position="30"/>
        <end position="399"/>
    </location>
</feature>
<organism evidence="3 4">
    <name type="scientific">Terrabacter terrigena</name>
    <dbReference type="NCBI Taxonomy" id="574718"/>
    <lineage>
        <taxon>Bacteria</taxon>
        <taxon>Bacillati</taxon>
        <taxon>Actinomycetota</taxon>
        <taxon>Actinomycetes</taxon>
        <taxon>Micrococcales</taxon>
        <taxon>Intrasporangiaceae</taxon>
        <taxon>Terrabacter</taxon>
    </lineage>
</organism>
<dbReference type="EMBL" id="JBHTKH010000001">
    <property type="protein sequence ID" value="MFD1053165.1"/>
    <property type="molecule type" value="Genomic_DNA"/>
</dbReference>
<proteinExistence type="predicted"/>
<feature type="region of interest" description="Disordered" evidence="1">
    <location>
        <begin position="334"/>
        <end position="399"/>
    </location>
</feature>
<evidence type="ECO:0000256" key="2">
    <source>
        <dbReference type="SAM" id="SignalP"/>
    </source>
</evidence>